<proteinExistence type="predicted"/>
<reference evidence="1 4" key="4">
    <citation type="journal article" date="2024" name="Microbiol. Resour. Announc.">
        <title>Genome annotations for the ascomycete fungi Trichoderma harzianum, Trichoderma aggressivum, and Purpureocillium lilacinum.</title>
        <authorList>
            <person name="Beijen E.P.W."/>
            <person name="Ohm R.A."/>
        </authorList>
    </citation>
    <scope>NUCLEOTIDE SEQUENCE [LARGE SCALE GENOMIC DNA]</scope>
    <source>
        <strain evidence="1 4">CBS 150709</strain>
    </source>
</reference>
<dbReference type="AlphaFoldDB" id="A0A2U3DTH8"/>
<reference evidence="1" key="3">
    <citation type="submission" date="2023-11" db="EMBL/GenBank/DDBJ databases">
        <authorList>
            <person name="Beijen E."/>
            <person name="Ohm R.A."/>
        </authorList>
    </citation>
    <scope>NUCLEOTIDE SEQUENCE</scope>
    <source>
        <strain evidence="1">CBS 150709</strain>
    </source>
</reference>
<evidence type="ECO:0000313" key="3">
    <source>
        <dbReference type="Proteomes" id="UP000245956"/>
    </source>
</evidence>
<reference evidence="2" key="1">
    <citation type="submission" date="2015-05" db="EMBL/GenBank/DDBJ databases">
        <authorList>
            <person name="Wang D.B."/>
            <person name="Wang M."/>
        </authorList>
    </citation>
    <scope>NUCLEOTIDE SEQUENCE</scope>
    <source>
        <strain evidence="2">36-1</strain>
    </source>
</reference>
<gene>
    <name evidence="2" type="ORF">PCL_06984</name>
    <name evidence="1" type="ORF">Purlil1_7910</name>
</gene>
<keyword evidence="4" id="KW-1185">Reference proteome</keyword>
<accession>A0A2U3DTH8</accession>
<name>A0A2U3DTH8_PURLI</name>
<organism evidence="2 3">
    <name type="scientific">Purpureocillium lilacinum</name>
    <name type="common">Paecilomyces lilacinus</name>
    <dbReference type="NCBI Taxonomy" id="33203"/>
    <lineage>
        <taxon>Eukaryota</taxon>
        <taxon>Fungi</taxon>
        <taxon>Dikarya</taxon>
        <taxon>Ascomycota</taxon>
        <taxon>Pezizomycotina</taxon>
        <taxon>Sordariomycetes</taxon>
        <taxon>Hypocreomycetidae</taxon>
        <taxon>Hypocreales</taxon>
        <taxon>Ophiocordycipitaceae</taxon>
        <taxon>Purpureocillium</taxon>
    </lineage>
</organism>
<evidence type="ECO:0000313" key="4">
    <source>
        <dbReference type="Proteomes" id="UP001287286"/>
    </source>
</evidence>
<dbReference type="EMBL" id="JAWRVI010000029">
    <property type="protein sequence ID" value="KAK4087853.1"/>
    <property type="molecule type" value="Genomic_DNA"/>
</dbReference>
<comment type="caution">
    <text evidence="2">The sequence shown here is derived from an EMBL/GenBank/DDBJ whole genome shotgun (WGS) entry which is preliminary data.</text>
</comment>
<dbReference type="Proteomes" id="UP000245956">
    <property type="component" value="Unassembled WGS sequence"/>
</dbReference>
<evidence type="ECO:0000313" key="2">
    <source>
        <dbReference type="EMBL" id="PWI65565.1"/>
    </source>
</evidence>
<evidence type="ECO:0000313" key="1">
    <source>
        <dbReference type="EMBL" id="KAK4087853.1"/>
    </source>
</evidence>
<protein>
    <submittedName>
        <fullName evidence="2">Uncharacterized protein</fullName>
    </submittedName>
</protein>
<dbReference type="Proteomes" id="UP001287286">
    <property type="component" value="Unassembled WGS sequence"/>
</dbReference>
<reference evidence="2 3" key="2">
    <citation type="journal article" date="2016" name="Front. Microbiol.">
        <title>Genome and transcriptome sequences reveal the specific parasitism of the nematophagous Purpureocillium lilacinum 36-1.</title>
        <authorList>
            <person name="Xie J."/>
            <person name="Li S."/>
            <person name="Mo C."/>
            <person name="Xiao X."/>
            <person name="Peng D."/>
            <person name="Wang G."/>
            <person name="Xiao Y."/>
        </authorList>
    </citation>
    <scope>NUCLEOTIDE SEQUENCE [LARGE SCALE GENOMIC DNA]</scope>
    <source>
        <strain evidence="2 3">36-1</strain>
    </source>
</reference>
<sequence>MCLVPHAILRLRNPGLPQRQNSRIFNAPRGLFGALGDDVRILNLLVQHGPRLLSRLDGFPTHGFVVFQSPCNSVSISVKVCLCDSSLGHVSSFISIRRCHDWAGGTRTTAADTALEKTGVRASLPVSSACKNHLSRPTSAAKPAQAAAHGAPGASKSILKLSQACAAMLAIPRMIGVLTKPS</sequence>
<dbReference type="EMBL" id="LCWV01000032">
    <property type="protein sequence ID" value="PWI65565.1"/>
    <property type="molecule type" value="Genomic_DNA"/>
</dbReference>